<dbReference type="PANTHER" id="PTHR11113:SF14">
    <property type="entry name" value="N-ACETYLGLUCOSAMINE-6-PHOSPHATE DEACETYLASE"/>
    <property type="match status" value="1"/>
</dbReference>
<keyword evidence="13" id="KW-1185">Reference proteome</keyword>
<evidence type="ECO:0000313" key="13">
    <source>
        <dbReference type="Proteomes" id="UP000829758"/>
    </source>
</evidence>
<evidence type="ECO:0000256" key="6">
    <source>
        <dbReference type="PIRSR" id="PIRSR038994-1"/>
    </source>
</evidence>
<proteinExistence type="inferred from homology"/>
<protein>
    <submittedName>
        <fullName evidence="11">Amidohydrolase family protein</fullName>
    </submittedName>
</protein>
<dbReference type="EMBL" id="CP094984">
    <property type="protein sequence ID" value="UON91151.1"/>
    <property type="molecule type" value="Genomic_DNA"/>
</dbReference>
<evidence type="ECO:0000256" key="3">
    <source>
        <dbReference type="ARBA" id="ARBA00022801"/>
    </source>
</evidence>
<dbReference type="GO" id="GO:0046872">
    <property type="term" value="F:metal ion binding"/>
    <property type="evidence" value="ECO:0007669"/>
    <property type="project" value="UniProtKB-KW"/>
</dbReference>
<evidence type="ECO:0000313" key="12">
    <source>
        <dbReference type="EMBL" id="UON91151.1"/>
    </source>
</evidence>
<dbReference type="PANTHER" id="PTHR11113">
    <property type="entry name" value="N-ACETYLGLUCOSAMINE-6-PHOSPHATE DEACETYLASE"/>
    <property type="match status" value="1"/>
</dbReference>
<dbReference type="AlphaFoldDB" id="A0A9X1SAV5"/>
<organism evidence="11 14">
    <name type="scientific">Arthrobacter zhangbolii</name>
    <dbReference type="NCBI Taxonomy" id="2886936"/>
    <lineage>
        <taxon>Bacteria</taxon>
        <taxon>Bacillati</taxon>
        <taxon>Actinomycetota</taxon>
        <taxon>Actinomycetes</taxon>
        <taxon>Micrococcales</taxon>
        <taxon>Micrococcaceae</taxon>
        <taxon>Arthrobacter</taxon>
    </lineage>
</organism>
<evidence type="ECO:0000256" key="8">
    <source>
        <dbReference type="PIRSR" id="PIRSR038994-3"/>
    </source>
</evidence>
<dbReference type="PIRSF" id="PIRSF038994">
    <property type="entry name" value="NagA"/>
    <property type="match status" value="1"/>
</dbReference>
<feature type="domain" description="Amidohydrolase-related" evidence="10">
    <location>
        <begin position="62"/>
        <end position="402"/>
    </location>
</feature>
<keyword evidence="3 5" id="KW-0378">Hydrolase</keyword>
<dbReference type="SUPFAM" id="SSF51556">
    <property type="entry name" value="Metallo-dependent hydrolases"/>
    <property type="match status" value="1"/>
</dbReference>
<evidence type="ECO:0000256" key="1">
    <source>
        <dbReference type="ARBA" id="ARBA00010716"/>
    </source>
</evidence>
<dbReference type="EMBL" id="JAJFZT010000009">
    <property type="protein sequence ID" value="MCC3273852.1"/>
    <property type="molecule type" value="Genomic_DNA"/>
</dbReference>
<feature type="binding site" evidence="7">
    <location>
        <begin position="240"/>
        <end position="241"/>
    </location>
    <ligand>
        <name>substrate</name>
    </ligand>
</feature>
<comment type="similarity">
    <text evidence="1 5">Belongs to the metallo-dependent hydrolases superfamily. NagA family.</text>
</comment>
<feature type="binding site" evidence="8">
    <location>
        <position position="237"/>
    </location>
    <ligand>
        <name>Zn(2+)</name>
        <dbReference type="ChEBI" id="CHEBI:29105"/>
    </ligand>
</feature>
<evidence type="ECO:0000256" key="5">
    <source>
        <dbReference type="PIRNR" id="PIRNR038994"/>
    </source>
</evidence>
<feature type="binding site" evidence="7">
    <location>
        <position position="248"/>
    </location>
    <ligand>
        <name>substrate</name>
    </ligand>
</feature>
<evidence type="ECO:0000313" key="11">
    <source>
        <dbReference type="EMBL" id="MCC3273852.1"/>
    </source>
</evidence>
<gene>
    <name evidence="11" type="ORF">LJ755_14075</name>
    <name evidence="12" type="ORF">MUK71_11075</name>
</gene>
<dbReference type="InterPro" id="IPR032466">
    <property type="entry name" value="Metal_Hydrolase"/>
</dbReference>
<feature type="binding site" evidence="7">
    <location>
        <position position="275"/>
    </location>
    <ligand>
        <name>substrate</name>
    </ligand>
</feature>
<dbReference type="RefSeq" id="WP_227929496.1">
    <property type="nucleotide sequence ID" value="NZ_CP094984.1"/>
</dbReference>
<evidence type="ECO:0000313" key="14">
    <source>
        <dbReference type="Proteomes" id="UP001155145"/>
    </source>
</evidence>
<reference evidence="11" key="1">
    <citation type="submission" date="2021-10" db="EMBL/GenBank/DDBJ databases">
        <title>Novel species in genus Arthrobacter.</title>
        <authorList>
            <person name="Liu Y."/>
        </authorList>
    </citation>
    <scope>NUCLEOTIDE SEQUENCE</scope>
    <source>
        <strain evidence="11">Zg-Y462</strain>
        <strain evidence="13">zg-Y462</strain>
    </source>
</reference>
<name>A0A9X1SAV5_9MICC</name>
<keyword evidence="2 8" id="KW-0479">Metal-binding</keyword>
<dbReference type="Proteomes" id="UP000829758">
    <property type="component" value="Chromosome"/>
</dbReference>
<dbReference type="Proteomes" id="UP001155145">
    <property type="component" value="Unassembled WGS sequence"/>
</dbReference>
<dbReference type="Gene3D" id="3.20.20.140">
    <property type="entry name" value="Metal-dependent hydrolases"/>
    <property type="match status" value="1"/>
</dbReference>
<evidence type="ECO:0000259" key="10">
    <source>
        <dbReference type="Pfam" id="PF01979"/>
    </source>
</evidence>
<dbReference type="SUPFAM" id="SSF51338">
    <property type="entry name" value="Composite domain of metallo-dependent hydrolases"/>
    <property type="match status" value="1"/>
</dbReference>
<dbReference type="InterPro" id="IPR006680">
    <property type="entry name" value="Amidohydro-rel"/>
</dbReference>
<dbReference type="Gene3D" id="2.30.40.10">
    <property type="entry name" value="Urease, subunit C, domain 1"/>
    <property type="match status" value="1"/>
</dbReference>
<keyword evidence="4 5" id="KW-0119">Carbohydrate metabolism</keyword>
<feature type="binding site" evidence="7">
    <location>
        <position position="147"/>
    </location>
    <ligand>
        <name>substrate</name>
    </ligand>
</feature>
<dbReference type="GO" id="GO:0008448">
    <property type="term" value="F:N-acetylglucosamine-6-phosphate deacetylase activity"/>
    <property type="evidence" value="ECO:0007669"/>
    <property type="project" value="InterPro"/>
</dbReference>
<feature type="active site" description="Proton donor/acceptor" evidence="6">
    <location>
        <position position="298"/>
    </location>
</feature>
<comment type="cofactor">
    <cofactor evidence="8">
        <name>a divalent metal cation</name>
        <dbReference type="ChEBI" id="CHEBI:60240"/>
    </cofactor>
    <text evidence="8">Binds 1 divalent metal cation per subunit.</text>
</comment>
<dbReference type="InterPro" id="IPR003764">
    <property type="entry name" value="GlcNAc_6-P_deAcase"/>
</dbReference>
<evidence type="ECO:0000256" key="2">
    <source>
        <dbReference type="ARBA" id="ARBA00022723"/>
    </source>
</evidence>
<evidence type="ECO:0000256" key="7">
    <source>
        <dbReference type="PIRSR" id="PIRSR038994-2"/>
    </source>
</evidence>
<evidence type="ECO:0000256" key="9">
    <source>
        <dbReference type="SAM" id="MobiDB-lite"/>
    </source>
</evidence>
<feature type="binding site" evidence="8">
    <location>
        <position position="136"/>
    </location>
    <ligand>
        <name>Zn(2+)</name>
        <dbReference type="ChEBI" id="CHEBI:29105"/>
    </ligand>
</feature>
<evidence type="ECO:0000256" key="4">
    <source>
        <dbReference type="ARBA" id="ARBA00023277"/>
    </source>
</evidence>
<sequence>MTSTAPDQNRGWIRGALLAPDELVSDGVLAFEGDRIVYAGPADGFDGGGWPDPVAAPDASLIIPGLVDLHCHGAVGSDFTTADAEGMRRAAGFLHAAGTTTLLASTVSAPRDVLLAAAGRLGALAREGLIAGIHAEGPFLSPVRCGAQDPASLLPPDPDFVDEFLLASDDELVTMTYAPELAGADELVDRLITRGVTPSLGHSDASDATAAESLESAREEMEEAGFDGYAPRPTVTHLFNGMAPMHHRSPGPVAACLRAAQRGDAVVELIADGVHLDPAMIRTVFELAGAQNVALVSDSMAATGLGNGRYRLGPADVVVSGGTARLATDGGLAGGTATLLQCVRTAVAAGVPLADAVLAATAVPAEVLRLADEVGTLRRGLRADALLVSADLELLGVLRSGNWLRAPENT</sequence>
<dbReference type="Pfam" id="PF01979">
    <property type="entry name" value="Amidohydro_1"/>
    <property type="match status" value="1"/>
</dbReference>
<feature type="region of interest" description="Disordered" evidence="9">
    <location>
        <begin position="199"/>
        <end position="229"/>
    </location>
</feature>
<feature type="binding site" evidence="7">
    <location>
        <begin position="332"/>
        <end position="334"/>
    </location>
    <ligand>
        <name>substrate</name>
    </ligand>
</feature>
<accession>A0A9X1SAV5</accession>
<dbReference type="GO" id="GO:0006046">
    <property type="term" value="P:N-acetylglucosamine catabolic process"/>
    <property type="evidence" value="ECO:0007669"/>
    <property type="project" value="TreeGrafter"/>
</dbReference>
<dbReference type="InterPro" id="IPR011059">
    <property type="entry name" value="Metal-dep_hydrolase_composite"/>
</dbReference>
<feature type="binding site" evidence="8">
    <location>
        <position position="202"/>
    </location>
    <ligand>
        <name>Zn(2+)</name>
        <dbReference type="ChEBI" id="CHEBI:29105"/>
    </ligand>
</feature>